<gene>
    <name evidence="4" type="ORF">ENM84_07005</name>
</gene>
<evidence type="ECO:0000313" key="4">
    <source>
        <dbReference type="EMBL" id="HHP82395.1"/>
    </source>
</evidence>
<dbReference type="SUPFAM" id="SSF50156">
    <property type="entry name" value="PDZ domain-like"/>
    <property type="match status" value="1"/>
</dbReference>
<name>A0A7C5TI26_9CREN</name>
<dbReference type="InterPro" id="IPR043504">
    <property type="entry name" value="Peptidase_S1_PA_chymotrypsin"/>
</dbReference>
<sequence length="335" mass="36962">MNNINSILSNEVINIMNLKQIENELKELITQIIDSIVMVLIPKENTVTCINVAQDNKYLDSATTGFYIDGNVVVTAAHSLRNLYNEKVCLLNLDGDIIEGSIIDVDPKWDLMFIYSDAVHTSIPLRDSLIPIGSFVIVCGSAYGVLRPFLSIGIISGSEIKANIGYGLVEGLLLVSSPILLGMSGSPIIDLNGLSVGMVIAKAFDANEFSLAVPSTRILYSYKILKKYGKIMHIVLGINVLSLKNIITMLGLQYGLVISKILNPNLYKFCQLCEGDVLLSINNRKMYTIEDLRLALDEALLNHNILIIEYISKANKKVYSCTIDDLAAFTTSRFF</sequence>
<evidence type="ECO:0000256" key="2">
    <source>
        <dbReference type="ARBA" id="ARBA00022670"/>
    </source>
</evidence>
<keyword evidence="3" id="KW-0378">Hydrolase</keyword>
<dbReference type="SUPFAM" id="SSF50494">
    <property type="entry name" value="Trypsin-like serine proteases"/>
    <property type="match status" value="1"/>
</dbReference>
<dbReference type="Gene3D" id="2.40.10.10">
    <property type="entry name" value="Trypsin-like serine proteases"/>
    <property type="match status" value="2"/>
</dbReference>
<reference evidence="4" key="1">
    <citation type="journal article" date="2020" name="mSystems">
        <title>Genome- and Community-Level Interaction Insights into Carbon Utilization and Element Cycling Functions of Hydrothermarchaeota in Hydrothermal Sediment.</title>
        <authorList>
            <person name="Zhou Z."/>
            <person name="Liu Y."/>
            <person name="Xu W."/>
            <person name="Pan J."/>
            <person name="Luo Z.H."/>
            <person name="Li M."/>
        </authorList>
    </citation>
    <scope>NUCLEOTIDE SEQUENCE [LARGE SCALE GENOMIC DNA]</scope>
    <source>
        <strain evidence="4">SpSt-1121</strain>
    </source>
</reference>
<dbReference type="GO" id="GO:0008233">
    <property type="term" value="F:peptidase activity"/>
    <property type="evidence" value="ECO:0007669"/>
    <property type="project" value="UniProtKB-KW"/>
</dbReference>
<organism evidence="4">
    <name type="scientific">Ignisphaera aggregans</name>
    <dbReference type="NCBI Taxonomy" id="334771"/>
    <lineage>
        <taxon>Archaea</taxon>
        <taxon>Thermoproteota</taxon>
        <taxon>Thermoprotei</taxon>
        <taxon>Desulfurococcales</taxon>
        <taxon>Desulfurococcaceae</taxon>
        <taxon>Ignisphaera</taxon>
    </lineage>
</organism>
<accession>A0A7C5TI26</accession>
<dbReference type="EMBL" id="DRZI01000299">
    <property type="protein sequence ID" value="HHP82395.1"/>
    <property type="molecule type" value="Genomic_DNA"/>
</dbReference>
<dbReference type="PANTHER" id="PTHR43343">
    <property type="entry name" value="PEPTIDASE S12"/>
    <property type="match status" value="1"/>
</dbReference>
<comment type="similarity">
    <text evidence="1">Belongs to the peptidase S1C family.</text>
</comment>
<dbReference type="GO" id="GO:0006508">
    <property type="term" value="P:proteolysis"/>
    <property type="evidence" value="ECO:0007669"/>
    <property type="project" value="UniProtKB-KW"/>
</dbReference>
<comment type="caution">
    <text evidence="4">The sequence shown here is derived from an EMBL/GenBank/DDBJ whole genome shotgun (WGS) entry which is preliminary data.</text>
</comment>
<protein>
    <submittedName>
        <fullName evidence="4">Serine protease</fullName>
    </submittedName>
</protein>
<dbReference type="InterPro" id="IPR051201">
    <property type="entry name" value="Chloro_Bact_Ser_Proteases"/>
</dbReference>
<dbReference type="InterPro" id="IPR036034">
    <property type="entry name" value="PDZ_sf"/>
</dbReference>
<proteinExistence type="inferred from homology"/>
<evidence type="ECO:0000256" key="1">
    <source>
        <dbReference type="ARBA" id="ARBA00010541"/>
    </source>
</evidence>
<dbReference type="PANTHER" id="PTHR43343:SF3">
    <property type="entry name" value="PROTEASE DO-LIKE 8, CHLOROPLASTIC"/>
    <property type="match status" value="1"/>
</dbReference>
<evidence type="ECO:0000256" key="3">
    <source>
        <dbReference type="ARBA" id="ARBA00022801"/>
    </source>
</evidence>
<dbReference type="Pfam" id="PF13365">
    <property type="entry name" value="Trypsin_2"/>
    <property type="match status" value="1"/>
</dbReference>
<dbReference type="AlphaFoldDB" id="A0A7C5TI26"/>
<dbReference type="InterPro" id="IPR009003">
    <property type="entry name" value="Peptidase_S1_PA"/>
</dbReference>
<keyword evidence="2 4" id="KW-0645">Protease</keyword>